<feature type="domain" description="RNase H type-1" evidence="1">
    <location>
        <begin position="320"/>
        <end position="401"/>
    </location>
</feature>
<dbReference type="GO" id="GO:0003676">
    <property type="term" value="F:nucleic acid binding"/>
    <property type="evidence" value="ECO:0007669"/>
    <property type="project" value="InterPro"/>
</dbReference>
<dbReference type="InterPro" id="IPR002156">
    <property type="entry name" value="RNaseH_domain"/>
</dbReference>
<organism evidence="2 3">
    <name type="scientific">Stegodyphus mimosarum</name>
    <name type="common">African social velvet spider</name>
    <dbReference type="NCBI Taxonomy" id="407821"/>
    <lineage>
        <taxon>Eukaryota</taxon>
        <taxon>Metazoa</taxon>
        <taxon>Ecdysozoa</taxon>
        <taxon>Arthropoda</taxon>
        <taxon>Chelicerata</taxon>
        <taxon>Arachnida</taxon>
        <taxon>Araneae</taxon>
        <taxon>Araneomorphae</taxon>
        <taxon>Entelegynae</taxon>
        <taxon>Eresoidea</taxon>
        <taxon>Eresidae</taxon>
        <taxon>Stegodyphus</taxon>
    </lineage>
</organism>
<dbReference type="SUPFAM" id="SSF53098">
    <property type="entry name" value="Ribonuclease H-like"/>
    <property type="match status" value="1"/>
</dbReference>
<feature type="non-terminal residue" evidence="2">
    <location>
        <position position="409"/>
    </location>
</feature>
<keyword evidence="3" id="KW-1185">Reference proteome</keyword>
<proteinExistence type="predicted"/>
<dbReference type="Pfam" id="PF00075">
    <property type="entry name" value="RNase_H"/>
    <property type="match status" value="1"/>
</dbReference>
<dbReference type="STRING" id="407821.A0A087T202"/>
<dbReference type="InterPro" id="IPR036397">
    <property type="entry name" value="RNaseH_sf"/>
</dbReference>
<accession>A0A087T202</accession>
<dbReference type="Proteomes" id="UP000054359">
    <property type="component" value="Unassembled WGS sequence"/>
</dbReference>
<gene>
    <name evidence="2" type="ORF">X975_26775</name>
</gene>
<sequence length="409" mass="46941">MQLAPRAPIMENMGKGTQHSEHLWNFKKADWKLFEDLSNDLFSQEPLSDDLEGEWSSFKCIIFKDAKATIPRGEHKRIRTRHVHKEDPIQTLLVKRDYLLKITRNGGMDKRIELNKLNAEIKRNYVIVKRTNWQNLSKSLDYRSLNTELWNLAKKLDQLKPGNEDTNAIIDDNSHVSMDDRDGADALAKHYAKVSRLNFKRSDKILARTTRNQIKSYCDVPTANRLFNRDFTLSELLHALQNLDPSKTPGPDGVHGHFLCISVPWLRRNFSAYLTCLGTDTSFNHVTIREELLTNIVKGNHHAELLRQMALEILNDIPAQALVIYTDGSRSDKDRAGSSIYSNTPEGAIRCSIKNSDHCSVFRSELIAISKALDYALCSSSEIIWILTDSRSSSQYLKNWPKMFRAWRA</sequence>
<dbReference type="OrthoDB" id="6436119at2759"/>
<evidence type="ECO:0000313" key="3">
    <source>
        <dbReference type="Proteomes" id="UP000054359"/>
    </source>
</evidence>
<protein>
    <recommendedName>
        <fullName evidence="1">RNase H type-1 domain-containing protein</fullName>
    </recommendedName>
</protein>
<dbReference type="Gene3D" id="3.30.420.10">
    <property type="entry name" value="Ribonuclease H-like superfamily/Ribonuclease H"/>
    <property type="match status" value="1"/>
</dbReference>
<dbReference type="InterPro" id="IPR012337">
    <property type="entry name" value="RNaseH-like_sf"/>
</dbReference>
<dbReference type="EMBL" id="KK113026">
    <property type="protein sequence ID" value="KFM59141.1"/>
    <property type="molecule type" value="Genomic_DNA"/>
</dbReference>
<dbReference type="AlphaFoldDB" id="A0A087T202"/>
<evidence type="ECO:0000313" key="2">
    <source>
        <dbReference type="EMBL" id="KFM59141.1"/>
    </source>
</evidence>
<name>A0A087T202_STEMI</name>
<evidence type="ECO:0000259" key="1">
    <source>
        <dbReference type="Pfam" id="PF00075"/>
    </source>
</evidence>
<dbReference type="GO" id="GO:0004523">
    <property type="term" value="F:RNA-DNA hybrid ribonuclease activity"/>
    <property type="evidence" value="ECO:0007669"/>
    <property type="project" value="InterPro"/>
</dbReference>
<reference evidence="2 3" key="1">
    <citation type="submission" date="2013-11" db="EMBL/GenBank/DDBJ databases">
        <title>Genome sequencing of Stegodyphus mimosarum.</title>
        <authorList>
            <person name="Bechsgaard J."/>
        </authorList>
    </citation>
    <scope>NUCLEOTIDE SEQUENCE [LARGE SCALE GENOMIC DNA]</scope>
</reference>